<evidence type="ECO:0000256" key="5">
    <source>
        <dbReference type="ARBA" id="ARBA00023242"/>
    </source>
</evidence>
<keyword evidence="8" id="KW-1185">Reference proteome</keyword>
<feature type="domain" description="TF-B3" evidence="6">
    <location>
        <begin position="127"/>
        <end position="220"/>
    </location>
</feature>
<evidence type="ECO:0000256" key="1">
    <source>
        <dbReference type="ARBA" id="ARBA00004123"/>
    </source>
</evidence>
<dbReference type="Pfam" id="PF02362">
    <property type="entry name" value="B3"/>
    <property type="match status" value="2"/>
</dbReference>
<keyword evidence="2" id="KW-0805">Transcription regulation</keyword>
<sequence>MATKKLGKGNFGSSDKRPSFYKIIWFANTINLRIPPAFKHHILSDESATLKTPLGNWVVKLVQRKGDTYFAEKGWQEFLKHNSLGRAEFVVFKYNGDKSFNVVIYEKNGCKRNYPSASRFTSPFHFFNHVIKNSNIGTPSTMLIPKKFQKKYLPLSKQEITLQDSEGINWLVNVNVTSNNLLCFAGGWKAFVDSHSIKKDDICTFELVEQNTFKVCIFSS</sequence>
<dbReference type="Gene3D" id="2.40.330.10">
    <property type="entry name" value="DNA-binding pseudobarrel domain"/>
    <property type="match status" value="2"/>
</dbReference>
<dbReference type="EMBL" id="JAVIJP010000066">
    <property type="protein sequence ID" value="KAL3621194.1"/>
    <property type="molecule type" value="Genomic_DNA"/>
</dbReference>
<keyword evidence="3" id="KW-0238">DNA-binding</keyword>
<dbReference type="SMART" id="SM01019">
    <property type="entry name" value="B3"/>
    <property type="match status" value="2"/>
</dbReference>
<gene>
    <name evidence="7" type="ORF">CASFOL_036106</name>
</gene>
<evidence type="ECO:0000256" key="2">
    <source>
        <dbReference type="ARBA" id="ARBA00023015"/>
    </source>
</evidence>
<evidence type="ECO:0000256" key="4">
    <source>
        <dbReference type="ARBA" id="ARBA00023163"/>
    </source>
</evidence>
<dbReference type="Proteomes" id="UP001632038">
    <property type="component" value="Unassembled WGS sequence"/>
</dbReference>
<evidence type="ECO:0000313" key="8">
    <source>
        <dbReference type="Proteomes" id="UP001632038"/>
    </source>
</evidence>
<evidence type="ECO:0000313" key="7">
    <source>
        <dbReference type="EMBL" id="KAL3621194.1"/>
    </source>
</evidence>
<protein>
    <recommendedName>
        <fullName evidence="6">TF-B3 domain-containing protein</fullName>
    </recommendedName>
</protein>
<proteinExistence type="predicted"/>
<dbReference type="CDD" id="cd10017">
    <property type="entry name" value="B3_DNA"/>
    <property type="match status" value="2"/>
</dbReference>
<keyword evidence="4" id="KW-0804">Transcription</keyword>
<dbReference type="PANTHER" id="PTHR31920">
    <property type="entry name" value="B3 DOMAIN-CONTAINING"/>
    <property type="match status" value="1"/>
</dbReference>
<keyword evidence="5" id="KW-0539">Nucleus</keyword>
<dbReference type="AlphaFoldDB" id="A0ABD3BV81"/>
<dbReference type="InterPro" id="IPR015300">
    <property type="entry name" value="DNA-bd_pseudobarrel_sf"/>
</dbReference>
<comment type="subcellular location">
    <subcellularLocation>
        <location evidence="1">Nucleus</location>
    </subcellularLocation>
</comment>
<evidence type="ECO:0000259" key="6">
    <source>
        <dbReference type="PROSITE" id="PS50863"/>
    </source>
</evidence>
<feature type="domain" description="TF-B3" evidence="6">
    <location>
        <begin position="57"/>
        <end position="108"/>
    </location>
</feature>
<dbReference type="SUPFAM" id="SSF101936">
    <property type="entry name" value="DNA-binding pseudobarrel domain"/>
    <property type="match status" value="2"/>
</dbReference>
<reference evidence="8" key="1">
    <citation type="journal article" date="2024" name="IScience">
        <title>Strigolactones Initiate the Formation of Haustorium-like Structures in Castilleja.</title>
        <authorList>
            <person name="Buerger M."/>
            <person name="Peterson D."/>
            <person name="Chory J."/>
        </authorList>
    </citation>
    <scope>NUCLEOTIDE SEQUENCE [LARGE SCALE GENOMIC DNA]</scope>
</reference>
<dbReference type="GO" id="GO:0005634">
    <property type="term" value="C:nucleus"/>
    <property type="evidence" value="ECO:0007669"/>
    <property type="project" value="UniProtKB-SubCell"/>
</dbReference>
<evidence type="ECO:0000256" key="3">
    <source>
        <dbReference type="ARBA" id="ARBA00023125"/>
    </source>
</evidence>
<accession>A0ABD3BV81</accession>
<dbReference type="InterPro" id="IPR050655">
    <property type="entry name" value="Plant_B3_domain"/>
</dbReference>
<comment type="caution">
    <text evidence="7">The sequence shown here is derived from an EMBL/GenBank/DDBJ whole genome shotgun (WGS) entry which is preliminary data.</text>
</comment>
<dbReference type="PROSITE" id="PS50863">
    <property type="entry name" value="B3"/>
    <property type="match status" value="2"/>
</dbReference>
<name>A0ABD3BV81_9LAMI</name>
<dbReference type="GO" id="GO:0003677">
    <property type="term" value="F:DNA binding"/>
    <property type="evidence" value="ECO:0007669"/>
    <property type="project" value="UniProtKB-KW"/>
</dbReference>
<dbReference type="PANTHER" id="PTHR31920:SF132">
    <property type="entry name" value="TF-B3 DOMAIN-CONTAINING PROTEIN"/>
    <property type="match status" value="1"/>
</dbReference>
<organism evidence="7 8">
    <name type="scientific">Castilleja foliolosa</name>
    <dbReference type="NCBI Taxonomy" id="1961234"/>
    <lineage>
        <taxon>Eukaryota</taxon>
        <taxon>Viridiplantae</taxon>
        <taxon>Streptophyta</taxon>
        <taxon>Embryophyta</taxon>
        <taxon>Tracheophyta</taxon>
        <taxon>Spermatophyta</taxon>
        <taxon>Magnoliopsida</taxon>
        <taxon>eudicotyledons</taxon>
        <taxon>Gunneridae</taxon>
        <taxon>Pentapetalae</taxon>
        <taxon>asterids</taxon>
        <taxon>lamiids</taxon>
        <taxon>Lamiales</taxon>
        <taxon>Orobanchaceae</taxon>
        <taxon>Pedicularideae</taxon>
        <taxon>Castillejinae</taxon>
        <taxon>Castilleja</taxon>
    </lineage>
</organism>
<dbReference type="InterPro" id="IPR003340">
    <property type="entry name" value="B3_DNA-bd"/>
</dbReference>